<gene>
    <name evidence="5" type="ORF">KFE25_012007</name>
</gene>
<dbReference type="Pfam" id="PF04755">
    <property type="entry name" value="PAP_fibrillin"/>
    <property type="match status" value="1"/>
</dbReference>
<feature type="chain" id="PRO_5035159941" description="Plastid lipid-associated protein/fibrillin conserved domain-containing protein" evidence="3">
    <location>
        <begin position="26"/>
        <end position="259"/>
    </location>
</feature>
<evidence type="ECO:0000259" key="4">
    <source>
        <dbReference type="Pfam" id="PF04755"/>
    </source>
</evidence>
<dbReference type="PANTHER" id="PTHR31906">
    <property type="entry name" value="PLASTID-LIPID-ASSOCIATED PROTEIN 4, CHLOROPLASTIC-RELATED"/>
    <property type="match status" value="1"/>
</dbReference>
<keyword evidence="2" id="KW-0934">Plastid</keyword>
<keyword evidence="3" id="KW-0732">Signal</keyword>
<sequence length="259" mass="26355">MVGARATASLALALVLLPVWRPADALSGGAATAPPPPAASAAAAKAELLRACALCDRGFSATPATRTRVRALIDRLAGLADCADATAGLDGEAADGRARPIVGLWQLAYTDAADLAVLSLNPLTIVGAIYQDIRRPPTVINCIELSPRALGAAGPALDTRARLEVTTRAVRRSPTRAGLSFLKVGGRALTLLGAPLPPALAPPPLDLPFPFGRGAPADAAAEAGGAFFDVLFVDEEVLVIRQGAPGGCFVSVRVDDFGA</sequence>
<keyword evidence="6" id="KW-1185">Reference proteome</keyword>
<comment type="subcellular location">
    <subcellularLocation>
        <location evidence="1">Plastid</location>
    </subcellularLocation>
</comment>
<protein>
    <recommendedName>
        <fullName evidence="4">Plastid lipid-associated protein/fibrillin conserved domain-containing protein</fullName>
    </recommendedName>
</protein>
<dbReference type="EMBL" id="JAGTXO010000060">
    <property type="protein sequence ID" value="KAG8457941.1"/>
    <property type="molecule type" value="Genomic_DNA"/>
</dbReference>
<accession>A0A8J6C424</accession>
<feature type="domain" description="Plastid lipid-associated protein/fibrillin conserved" evidence="4">
    <location>
        <begin position="44"/>
        <end position="166"/>
    </location>
</feature>
<organism evidence="5 6">
    <name type="scientific">Diacronema lutheri</name>
    <name type="common">Unicellular marine alga</name>
    <name type="synonym">Monochrysis lutheri</name>
    <dbReference type="NCBI Taxonomy" id="2081491"/>
    <lineage>
        <taxon>Eukaryota</taxon>
        <taxon>Haptista</taxon>
        <taxon>Haptophyta</taxon>
        <taxon>Pavlovophyceae</taxon>
        <taxon>Pavlovales</taxon>
        <taxon>Pavlovaceae</taxon>
        <taxon>Diacronema</taxon>
    </lineage>
</organism>
<dbReference type="InterPro" id="IPR006843">
    <property type="entry name" value="PAP/fibrillin_dom"/>
</dbReference>
<evidence type="ECO:0000256" key="2">
    <source>
        <dbReference type="ARBA" id="ARBA00022640"/>
    </source>
</evidence>
<dbReference type="OMA" id="RVDPCEE"/>
<proteinExistence type="predicted"/>
<comment type="caution">
    <text evidence="5">The sequence shown here is derived from an EMBL/GenBank/DDBJ whole genome shotgun (WGS) entry which is preliminary data.</text>
</comment>
<dbReference type="GO" id="GO:0009536">
    <property type="term" value="C:plastid"/>
    <property type="evidence" value="ECO:0007669"/>
    <property type="project" value="UniProtKB-SubCell"/>
</dbReference>
<name>A0A8J6C424_DIALT</name>
<evidence type="ECO:0000313" key="5">
    <source>
        <dbReference type="EMBL" id="KAG8457941.1"/>
    </source>
</evidence>
<dbReference type="AlphaFoldDB" id="A0A8J6C424"/>
<reference evidence="5" key="1">
    <citation type="submission" date="2021-05" db="EMBL/GenBank/DDBJ databases">
        <title>The genome of the haptophyte Pavlova lutheri (Diacronema luteri, Pavlovales) - a model for lipid biosynthesis in eukaryotic algae.</title>
        <authorList>
            <person name="Hulatt C.J."/>
            <person name="Posewitz M.C."/>
        </authorList>
    </citation>
    <scope>NUCLEOTIDE SEQUENCE</scope>
    <source>
        <strain evidence="5">NIVA-4/92</strain>
    </source>
</reference>
<feature type="signal peptide" evidence="3">
    <location>
        <begin position="1"/>
        <end position="25"/>
    </location>
</feature>
<evidence type="ECO:0000313" key="6">
    <source>
        <dbReference type="Proteomes" id="UP000751190"/>
    </source>
</evidence>
<evidence type="ECO:0000256" key="1">
    <source>
        <dbReference type="ARBA" id="ARBA00004474"/>
    </source>
</evidence>
<dbReference type="Proteomes" id="UP000751190">
    <property type="component" value="Unassembled WGS sequence"/>
</dbReference>
<evidence type="ECO:0000256" key="3">
    <source>
        <dbReference type="SAM" id="SignalP"/>
    </source>
</evidence>
<dbReference type="OrthoDB" id="201321at2759"/>
<dbReference type="InterPro" id="IPR039633">
    <property type="entry name" value="PAP"/>
</dbReference>